<gene>
    <name evidence="3" type="ORF">OMAG_000232</name>
</gene>
<dbReference type="PATRIC" id="fig|1609969.3.peg.260"/>
<accession>A0A0F0CRJ4</accession>
<dbReference type="Gene3D" id="1.10.10.2080">
    <property type="match status" value="1"/>
</dbReference>
<keyword evidence="3" id="KW-0378">Hydrolase</keyword>
<dbReference type="EMBL" id="JYNY01000046">
    <property type="protein sequence ID" value="KJJ85897.1"/>
    <property type="molecule type" value="Genomic_DNA"/>
</dbReference>
<proteinExistence type="predicted"/>
<protein>
    <submittedName>
        <fullName evidence="3">Restriction endonuclease</fullName>
    </submittedName>
</protein>
<name>A0A0F0CRJ4_9BACT</name>
<feature type="domain" description="Protein NO VEIN C-terminal" evidence="2">
    <location>
        <begin position="360"/>
        <end position="425"/>
    </location>
</feature>
<dbReference type="InterPro" id="IPR021108">
    <property type="entry name" value="Restrct_endonuc_II_BpuJI_N"/>
</dbReference>
<evidence type="ECO:0000259" key="1">
    <source>
        <dbReference type="Pfam" id="PF11564"/>
    </source>
</evidence>
<dbReference type="Gene3D" id="1.10.1740.180">
    <property type="match status" value="1"/>
</dbReference>
<keyword evidence="3" id="KW-0255">Endonuclease</keyword>
<dbReference type="AlphaFoldDB" id="A0A0F0CRJ4"/>
<dbReference type="Proteomes" id="UP000033428">
    <property type="component" value="Unassembled WGS sequence"/>
</dbReference>
<dbReference type="Gene3D" id="1.10.10.2090">
    <property type="match status" value="1"/>
</dbReference>
<dbReference type="GO" id="GO:0004519">
    <property type="term" value="F:endonuclease activity"/>
    <property type="evidence" value="ECO:0007669"/>
    <property type="project" value="UniProtKB-KW"/>
</dbReference>
<evidence type="ECO:0000313" key="4">
    <source>
        <dbReference type="Proteomes" id="UP000033428"/>
    </source>
</evidence>
<dbReference type="Pfam" id="PF11564">
    <property type="entry name" value="BpuJI_N"/>
    <property type="match status" value="1"/>
</dbReference>
<feature type="domain" description="Restriction endonuclease type II BpuJI N-terminal" evidence="1">
    <location>
        <begin position="2"/>
        <end position="272"/>
    </location>
</feature>
<evidence type="ECO:0000259" key="2">
    <source>
        <dbReference type="Pfam" id="PF13020"/>
    </source>
</evidence>
<evidence type="ECO:0000313" key="3">
    <source>
        <dbReference type="EMBL" id="KJJ85897.1"/>
    </source>
</evidence>
<organism evidence="3 4">
    <name type="scientific">Candidatus Omnitrophus magneticus</name>
    <dbReference type="NCBI Taxonomy" id="1609969"/>
    <lineage>
        <taxon>Bacteria</taxon>
        <taxon>Pseudomonadati</taxon>
        <taxon>Candidatus Omnitrophota</taxon>
        <taxon>Candidatus Omnitrophus</taxon>
    </lineage>
</organism>
<dbReference type="InterPro" id="IPR024975">
    <property type="entry name" value="NOV_C"/>
</dbReference>
<dbReference type="Pfam" id="PF13020">
    <property type="entry name" value="NOV_C"/>
    <property type="match status" value="1"/>
</dbReference>
<keyword evidence="4" id="KW-1185">Reference proteome</keyword>
<sequence length="468" mass="54264">MPREHFYRIHHIRPRFKNDIESVLIFMATEISKIGEKPSDIFAESVNAAIKRYPGNITKKEKTINNWRTEISSLFGLFQTDSGRNVSFPGLRAVELADRQDLVLFFKLFLYHFQYPGGHLKPHENAELIRQGVHFRPAQHILKMLLAVEEKTKQRVWINKAEATHCIFNDLRVIRDGEDVLDTWKRISKNRQDRVEYDWKGDVIRYAGDILDYMEIANLVVCHGTQFFANSLEKAAVLKVVSSDDWFSGYDAFIKARAVSTPEVSALQEDWYKYVNMQRDDDFFKTDILAFIAKDEKDYNALKKKILSGIEDKIAEEGALGTKEIGDIGEGLVFGHESMRIKIGGREDLLHLIQHIPSHLALGYDIKSVELDATHRLIEVKTTISQRELDFSKFHLTPSEWSSADTYKEKYFVYRLLLSKHKLKLFILRDPVGQYKTDRLKMTPRNGADISFSPDKSGEWTELLEWKD</sequence>
<keyword evidence="3" id="KW-0540">Nuclease</keyword>
<comment type="caution">
    <text evidence="3">The sequence shown here is derived from an EMBL/GenBank/DDBJ whole genome shotgun (WGS) entry which is preliminary data.</text>
</comment>
<reference evidence="3 4" key="1">
    <citation type="submission" date="2015-02" db="EMBL/GenBank/DDBJ databases">
        <title>Single-cell genomics of uncultivated deep-branching MTB reveals a conserved set of magnetosome genes.</title>
        <authorList>
            <person name="Kolinko S."/>
            <person name="Richter M."/>
            <person name="Glockner F.O."/>
            <person name="Brachmann A."/>
            <person name="Schuler D."/>
        </authorList>
    </citation>
    <scope>NUCLEOTIDE SEQUENCE [LARGE SCALE GENOMIC DNA]</scope>
    <source>
        <strain evidence="3">SKK-01</strain>
    </source>
</reference>